<gene>
    <name evidence="1" type="ORF">F511_22231</name>
</gene>
<dbReference type="EMBL" id="KQ994516">
    <property type="protein sequence ID" value="KZV47998.1"/>
    <property type="molecule type" value="Genomic_DNA"/>
</dbReference>
<dbReference type="Proteomes" id="UP000250235">
    <property type="component" value="Unassembled WGS sequence"/>
</dbReference>
<proteinExistence type="predicted"/>
<sequence length="220" mass="23990">MDRGWRVVGPLEIPCDLAGGSRAGLPGYSAGLGVDPAGGTPGGLLAWLCIEVQNAVVFEYVSLGNEIWLLVNRMPTRDISLIEGSVSAVSDFVLFARSRGVARSVIACFQKSTNSFVVLGLKRRSFEVSAPVYRAACDRWLCNAAFSFLFRFFQRLVLATGLLLRVFSLACFQISLARGWSLFSALVQIPPAFYVSDQTSPMVARRHFVAEHCLVHALVA</sequence>
<keyword evidence="2" id="KW-1185">Reference proteome</keyword>
<organism evidence="1 2">
    <name type="scientific">Dorcoceras hygrometricum</name>
    <dbReference type="NCBI Taxonomy" id="472368"/>
    <lineage>
        <taxon>Eukaryota</taxon>
        <taxon>Viridiplantae</taxon>
        <taxon>Streptophyta</taxon>
        <taxon>Embryophyta</taxon>
        <taxon>Tracheophyta</taxon>
        <taxon>Spermatophyta</taxon>
        <taxon>Magnoliopsida</taxon>
        <taxon>eudicotyledons</taxon>
        <taxon>Gunneridae</taxon>
        <taxon>Pentapetalae</taxon>
        <taxon>asterids</taxon>
        <taxon>lamiids</taxon>
        <taxon>Lamiales</taxon>
        <taxon>Gesneriaceae</taxon>
        <taxon>Didymocarpoideae</taxon>
        <taxon>Trichosporeae</taxon>
        <taxon>Loxocarpinae</taxon>
        <taxon>Dorcoceras</taxon>
    </lineage>
</organism>
<evidence type="ECO:0000313" key="2">
    <source>
        <dbReference type="Proteomes" id="UP000250235"/>
    </source>
</evidence>
<reference evidence="1 2" key="1">
    <citation type="journal article" date="2015" name="Proc. Natl. Acad. Sci. U.S.A.">
        <title>The resurrection genome of Boea hygrometrica: A blueprint for survival of dehydration.</title>
        <authorList>
            <person name="Xiao L."/>
            <person name="Yang G."/>
            <person name="Zhang L."/>
            <person name="Yang X."/>
            <person name="Zhao S."/>
            <person name="Ji Z."/>
            <person name="Zhou Q."/>
            <person name="Hu M."/>
            <person name="Wang Y."/>
            <person name="Chen M."/>
            <person name="Xu Y."/>
            <person name="Jin H."/>
            <person name="Xiao X."/>
            <person name="Hu G."/>
            <person name="Bao F."/>
            <person name="Hu Y."/>
            <person name="Wan P."/>
            <person name="Li L."/>
            <person name="Deng X."/>
            <person name="Kuang T."/>
            <person name="Xiang C."/>
            <person name="Zhu J.K."/>
            <person name="Oliver M.J."/>
            <person name="He Y."/>
        </authorList>
    </citation>
    <scope>NUCLEOTIDE SEQUENCE [LARGE SCALE GENOMIC DNA]</scope>
    <source>
        <strain evidence="2">cv. XS01</strain>
    </source>
</reference>
<accession>A0A2Z7CMF7</accession>
<protein>
    <submittedName>
        <fullName evidence="1">Uncharacterized protein</fullName>
    </submittedName>
</protein>
<name>A0A2Z7CMF7_9LAMI</name>
<evidence type="ECO:0000313" key="1">
    <source>
        <dbReference type="EMBL" id="KZV47998.1"/>
    </source>
</evidence>
<dbReference type="AlphaFoldDB" id="A0A2Z7CMF7"/>